<keyword evidence="7" id="KW-0418">Kinase</keyword>
<name>Q22D36_TETTS</name>
<dbReference type="KEGG" id="tet:TTHERM_01002820"/>
<feature type="domain" description="Response regulatory" evidence="6">
    <location>
        <begin position="1081"/>
        <end position="1208"/>
    </location>
</feature>
<proteinExistence type="predicted"/>
<feature type="compositionally biased region" description="Basic residues" evidence="4">
    <location>
        <begin position="298"/>
        <end position="313"/>
    </location>
</feature>
<dbReference type="HOGENOM" id="CLU_268688_0_0_1"/>
<dbReference type="InterPro" id="IPR011006">
    <property type="entry name" value="CheY-like_superfamily"/>
</dbReference>
<dbReference type="AlphaFoldDB" id="Q22D36"/>
<dbReference type="CDD" id="cd00082">
    <property type="entry name" value="HisKA"/>
    <property type="match status" value="1"/>
</dbReference>
<dbReference type="Proteomes" id="UP000009168">
    <property type="component" value="Unassembled WGS sequence"/>
</dbReference>
<dbReference type="InterPro" id="IPR001789">
    <property type="entry name" value="Sig_transdc_resp-reg_receiver"/>
</dbReference>
<feature type="region of interest" description="Disordered" evidence="4">
    <location>
        <begin position="297"/>
        <end position="336"/>
    </location>
</feature>
<dbReference type="CDD" id="cd17546">
    <property type="entry name" value="REC_hyHK_CKI1_RcsC-like"/>
    <property type="match status" value="1"/>
</dbReference>
<evidence type="ECO:0000256" key="4">
    <source>
        <dbReference type="SAM" id="MobiDB-lite"/>
    </source>
</evidence>
<dbReference type="RefSeq" id="XP_001030880.2">
    <property type="nucleotide sequence ID" value="XM_001030880.2"/>
</dbReference>
<accession>Q22D36</accession>
<evidence type="ECO:0000259" key="6">
    <source>
        <dbReference type="PROSITE" id="PS50110"/>
    </source>
</evidence>
<evidence type="ECO:0000256" key="3">
    <source>
        <dbReference type="SAM" id="Coils"/>
    </source>
</evidence>
<feature type="coiled-coil region" evidence="3">
    <location>
        <begin position="190"/>
        <end position="217"/>
    </location>
</feature>
<dbReference type="SUPFAM" id="SSF47384">
    <property type="entry name" value="Homodimeric domain of signal transducing histidine kinase"/>
    <property type="match status" value="1"/>
</dbReference>
<dbReference type="PROSITE" id="PS50109">
    <property type="entry name" value="HIS_KIN"/>
    <property type="match status" value="1"/>
</dbReference>
<dbReference type="SUPFAM" id="SSF52172">
    <property type="entry name" value="CheY-like"/>
    <property type="match status" value="1"/>
</dbReference>
<dbReference type="InterPro" id="IPR004358">
    <property type="entry name" value="Sig_transdc_His_kin-like_C"/>
</dbReference>
<dbReference type="PROSITE" id="PS50110">
    <property type="entry name" value="RESPONSE_REGULATORY"/>
    <property type="match status" value="1"/>
</dbReference>
<dbReference type="SUPFAM" id="SSF55874">
    <property type="entry name" value="ATPase domain of HSP90 chaperone/DNA topoisomerase II/histidine kinase"/>
    <property type="match status" value="1"/>
</dbReference>
<organism evidence="7 8">
    <name type="scientific">Tetrahymena thermophila (strain SB210)</name>
    <dbReference type="NCBI Taxonomy" id="312017"/>
    <lineage>
        <taxon>Eukaryota</taxon>
        <taxon>Sar</taxon>
        <taxon>Alveolata</taxon>
        <taxon>Ciliophora</taxon>
        <taxon>Intramacronucleata</taxon>
        <taxon>Oligohymenophorea</taxon>
        <taxon>Hymenostomatida</taxon>
        <taxon>Tetrahymenina</taxon>
        <taxon>Tetrahymenidae</taxon>
        <taxon>Tetrahymena</taxon>
    </lineage>
</organism>
<dbReference type="InterPro" id="IPR036097">
    <property type="entry name" value="HisK_dim/P_sf"/>
</dbReference>
<dbReference type="SMART" id="SM00388">
    <property type="entry name" value="HisKA"/>
    <property type="match status" value="1"/>
</dbReference>
<evidence type="ECO:0000256" key="2">
    <source>
        <dbReference type="PROSITE-ProRule" id="PRU00169"/>
    </source>
</evidence>
<dbReference type="InterPro" id="IPR005467">
    <property type="entry name" value="His_kinase_dom"/>
</dbReference>
<evidence type="ECO:0000313" key="7">
    <source>
        <dbReference type="EMBL" id="EAR83217.2"/>
    </source>
</evidence>
<dbReference type="SMART" id="SM00448">
    <property type="entry name" value="REC"/>
    <property type="match status" value="1"/>
</dbReference>
<dbReference type="Gene3D" id="3.30.565.10">
    <property type="entry name" value="Histidine kinase-like ATPase, C-terminal domain"/>
    <property type="match status" value="1"/>
</dbReference>
<keyword evidence="1 2" id="KW-0597">Phosphoprotein</keyword>
<dbReference type="Pfam" id="PF02518">
    <property type="entry name" value="HATPase_c"/>
    <property type="match status" value="1"/>
</dbReference>
<dbReference type="InterPro" id="IPR003594">
    <property type="entry name" value="HATPase_dom"/>
</dbReference>
<dbReference type="Pfam" id="PF00512">
    <property type="entry name" value="HisKA"/>
    <property type="match status" value="1"/>
</dbReference>
<dbReference type="InParanoid" id="Q22D36"/>
<dbReference type="eggNOG" id="KOG0519">
    <property type="taxonomic scope" value="Eukaryota"/>
</dbReference>
<dbReference type="Gene3D" id="1.10.287.130">
    <property type="match status" value="1"/>
</dbReference>
<dbReference type="STRING" id="312017.Q22D36"/>
<evidence type="ECO:0000256" key="1">
    <source>
        <dbReference type="ARBA" id="ARBA00022553"/>
    </source>
</evidence>
<keyword evidence="8" id="KW-1185">Reference proteome</keyword>
<keyword evidence="3" id="KW-0175">Coiled coil</keyword>
<sequence length="1212" mass="140131">MSFFLSIQPYTREKIQNQVNNQNNYQCTHTNSEKDNQHLMNITFAKRYRQVGQVDFQSQFQSRINSDNQISFQKIQNQSKNNLSYSHSQFSHQKQNQKFLSNISNFLEQIESQGNDGSSFDIASQSVKKSKTISMNKEQHLSQQIGLNILNSIKTGIALINSKNKLIYSNSYFKQFFGQSSQNNAYSRFLSLFIKENQQLKASIKKLKKTNKNEDNDILDSSFSEIQINNSVYKKNKTIPNKLKESKENFREIGCSLKMKSSKHNNRKSDTMVAYNQFEEQQCSMSDENLKMMSTIHTKSKKKQNQSKSRKKQFYLQQKSQKLKKSNSSININSKGKIKYKKDKKQAFQDLTLKQQIIPLNVLNIFQNDEVIVLDLIKKILSAKFKNKKNVFYSAVNLDDTQEEQQNDPNMNQKCEIKSNKQSFKGLSNKGKIDQEGNQINYYIERNNLIINFSQKGDFFQYLQLKLGVYQNVTDMQSFNSYEEDELRDQIFILVEISDQSQIQINVQEREISEYKNRMLSSVTHELRTPLNCSIQMLELLQLKLNEDQFYKVQQKEEQINPIIEAKEQFLKPALLSNYLLLNIINDILDYGQINSGYFQLSFKPFAILELMTECAEMISFQASLKGLIVELNLDPNLPQIINSDQNRIKQVLLNLLSNSLKFTEEGHIEINVQRESNELIRIDVCDTGVGIPKNNLYKIFDCFGDKSKQSILNTRGAGLGLSIANSLAMGLGGNRRIQVVSKENQGTIFSFFIINRQQNKKGCQFNLKDVFNKKLIRWETMNNNPENYFAKSSSSSIVQKALKRIQTNDSITNYSNNSRYNADPNLCGLGSEQNENTLYNDQMSVKTFSVANNLITFTIKPSSKQQQEVGSVPTRNKSVSMNLTISTQQRKQLGPNRISSNYDQNVSLNSFGDEKQQNEFTKNSKIDYKNFNFKINANQGIQQNGIERFDSSQILEDAAQEAFYIPNESYIKGTIKGQHILNFLNQRSELYQQTQGSNHDIYPQIQIDQYPNYEDLKVNIKKKLSTSSVGSSKIGSIDNRLNSNLTPIDSYTNFQPDQRKETILKQLTDYNKKQLCNCTQILVVDDNDFNLYVLFLRLKTYGFKIEKAGSGEIAIQKVRQKLNSQECCRKYKLIFMDIDMPVKDGHQTTAEINNFFLNQNMQPPPISAYTAYVQQKEINKAFESGMKYYITKPINQKDLEEVLYQVFHKLF</sequence>
<dbReference type="GeneID" id="7832152"/>
<dbReference type="OrthoDB" id="101467at2759"/>
<keyword evidence="7" id="KW-0808">Transferase</keyword>
<feature type="domain" description="Histidine kinase" evidence="5">
    <location>
        <begin position="522"/>
        <end position="758"/>
    </location>
</feature>
<dbReference type="Gene3D" id="3.40.50.2300">
    <property type="match status" value="1"/>
</dbReference>
<dbReference type="PRINTS" id="PR00344">
    <property type="entry name" value="BCTRLSENSOR"/>
</dbReference>
<dbReference type="Pfam" id="PF00072">
    <property type="entry name" value="Response_reg"/>
    <property type="match status" value="1"/>
</dbReference>
<dbReference type="SMART" id="SM00387">
    <property type="entry name" value="HATPase_c"/>
    <property type="match status" value="1"/>
</dbReference>
<feature type="modified residue" description="4-aspartylphosphate" evidence="2">
    <location>
        <position position="1138"/>
    </location>
</feature>
<dbReference type="PANTHER" id="PTHR43719">
    <property type="entry name" value="TWO-COMPONENT HISTIDINE KINASE"/>
    <property type="match status" value="1"/>
</dbReference>
<evidence type="ECO:0000313" key="8">
    <source>
        <dbReference type="Proteomes" id="UP000009168"/>
    </source>
</evidence>
<evidence type="ECO:0000259" key="5">
    <source>
        <dbReference type="PROSITE" id="PS50109"/>
    </source>
</evidence>
<dbReference type="EMBL" id="GG662361">
    <property type="protein sequence ID" value="EAR83217.2"/>
    <property type="molecule type" value="Genomic_DNA"/>
</dbReference>
<dbReference type="InterPro" id="IPR003661">
    <property type="entry name" value="HisK_dim/P_dom"/>
</dbReference>
<dbReference type="PANTHER" id="PTHR43719:SF28">
    <property type="entry name" value="PEROXIDE STRESS-ACTIVATED HISTIDINE KINASE MAK1-RELATED"/>
    <property type="match status" value="1"/>
</dbReference>
<dbReference type="GO" id="GO:0000155">
    <property type="term" value="F:phosphorelay sensor kinase activity"/>
    <property type="evidence" value="ECO:0007669"/>
    <property type="project" value="InterPro"/>
</dbReference>
<protein>
    <submittedName>
        <fullName evidence="7">ATPase, histidine kinase-, DNA gyrase B</fullName>
    </submittedName>
</protein>
<feature type="compositionally biased region" description="Low complexity" evidence="4">
    <location>
        <begin position="314"/>
        <end position="335"/>
    </location>
</feature>
<reference evidence="8" key="1">
    <citation type="journal article" date="2006" name="PLoS Biol.">
        <title>Macronuclear genome sequence of the ciliate Tetrahymena thermophila, a model eukaryote.</title>
        <authorList>
            <person name="Eisen J.A."/>
            <person name="Coyne R.S."/>
            <person name="Wu M."/>
            <person name="Wu D."/>
            <person name="Thiagarajan M."/>
            <person name="Wortman J.R."/>
            <person name="Badger J.H."/>
            <person name="Ren Q."/>
            <person name="Amedeo P."/>
            <person name="Jones K.M."/>
            <person name="Tallon L.J."/>
            <person name="Delcher A.L."/>
            <person name="Salzberg S.L."/>
            <person name="Silva J.C."/>
            <person name="Haas B.J."/>
            <person name="Majoros W.H."/>
            <person name="Farzad M."/>
            <person name="Carlton J.M."/>
            <person name="Smith R.K. Jr."/>
            <person name="Garg J."/>
            <person name="Pearlman R.E."/>
            <person name="Karrer K.M."/>
            <person name="Sun L."/>
            <person name="Manning G."/>
            <person name="Elde N.C."/>
            <person name="Turkewitz A.P."/>
            <person name="Asai D.J."/>
            <person name="Wilkes D.E."/>
            <person name="Wang Y."/>
            <person name="Cai H."/>
            <person name="Collins K."/>
            <person name="Stewart B.A."/>
            <person name="Lee S.R."/>
            <person name="Wilamowska K."/>
            <person name="Weinberg Z."/>
            <person name="Ruzzo W.L."/>
            <person name="Wloga D."/>
            <person name="Gaertig J."/>
            <person name="Frankel J."/>
            <person name="Tsao C.-C."/>
            <person name="Gorovsky M.A."/>
            <person name="Keeling P.J."/>
            <person name="Waller R.F."/>
            <person name="Patron N.J."/>
            <person name="Cherry J.M."/>
            <person name="Stover N.A."/>
            <person name="Krieger C.J."/>
            <person name="del Toro C."/>
            <person name="Ryder H.F."/>
            <person name="Williamson S.C."/>
            <person name="Barbeau R.A."/>
            <person name="Hamilton E.P."/>
            <person name="Orias E."/>
        </authorList>
    </citation>
    <scope>NUCLEOTIDE SEQUENCE [LARGE SCALE GENOMIC DNA]</scope>
    <source>
        <strain evidence="8">SB210</strain>
    </source>
</reference>
<dbReference type="InterPro" id="IPR050956">
    <property type="entry name" value="2C_system_His_kinase"/>
</dbReference>
<dbReference type="InterPro" id="IPR036890">
    <property type="entry name" value="HATPase_C_sf"/>
</dbReference>
<gene>
    <name evidence="7" type="ORF">TTHERM_01002820</name>
</gene>